<dbReference type="Proteomes" id="UP000233398">
    <property type="component" value="Unassembled WGS sequence"/>
</dbReference>
<dbReference type="PANTHER" id="PTHR20982">
    <property type="entry name" value="RIBOSOME RECYCLING FACTOR"/>
    <property type="match status" value="1"/>
</dbReference>
<dbReference type="Gene3D" id="1.10.132.20">
    <property type="entry name" value="Ribosome-recycling factor"/>
    <property type="match status" value="1"/>
</dbReference>
<dbReference type="Gene3D" id="3.30.1360.40">
    <property type="match status" value="1"/>
</dbReference>
<keyword evidence="4 6" id="KW-0648">Protein biosynthesis</keyword>
<name>A0A2N0VFB8_9BACT</name>
<dbReference type="OrthoDB" id="9804006at2"/>
<dbReference type="PANTHER" id="PTHR20982:SF3">
    <property type="entry name" value="MITOCHONDRIAL RIBOSOME RECYCLING FACTOR PSEUDO 1"/>
    <property type="match status" value="1"/>
</dbReference>
<evidence type="ECO:0000313" key="9">
    <source>
        <dbReference type="Proteomes" id="UP000233398"/>
    </source>
</evidence>
<dbReference type="Pfam" id="PF01765">
    <property type="entry name" value="RRF"/>
    <property type="match status" value="1"/>
</dbReference>
<dbReference type="HAMAP" id="MF_00040">
    <property type="entry name" value="RRF"/>
    <property type="match status" value="1"/>
</dbReference>
<dbReference type="FunFam" id="1.10.132.20:FF:000001">
    <property type="entry name" value="Ribosome-recycling factor"/>
    <property type="match status" value="1"/>
</dbReference>
<reference evidence="8 9" key="1">
    <citation type="submission" date="2017-11" db="EMBL/GenBank/DDBJ databases">
        <title>Rhodohalobacter 15182 sp. nov., isolated from a salt lake.</title>
        <authorList>
            <person name="Han S."/>
        </authorList>
    </citation>
    <scope>NUCLEOTIDE SEQUENCE [LARGE SCALE GENOMIC DNA]</scope>
    <source>
        <strain evidence="8 9">15182</strain>
    </source>
</reference>
<dbReference type="FunFam" id="3.30.1360.40:FF:000001">
    <property type="entry name" value="Ribosome-recycling factor"/>
    <property type="match status" value="1"/>
</dbReference>
<protein>
    <recommendedName>
        <fullName evidence="6">Ribosome-recycling factor</fullName>
        <shortName evidence="6">RRF</shortName>
    </recommendedName>
    <alternativeName>
        <fullName evidence="6">Ribosome-releasing factor</fullName>
    </alternativeName>
</protein>
<gene>
    <name evidence="6" type="primary">frr</name>
    <name evidence="8" type="ORF">CWD77_12595</name>
</gene>
<keyword evidence="9" id="KW-1185">Reference proteome</keyword>
<dbReference type="RefSeq" id="WP_101073940.1">
    <property type="nucleotide sequence ID" value="NZ_PISP01000004.1"/>
</dbReference>
<comment type="function">
    <text evidence="5 6">Responsible for the release of ribosomes from messenger RNA at the termination of protein biosynthesis. May increase the efficiency of translation by recycling ribosomes from one round of translation to another.</text>
</comment>
<accession>A0A2N0VFB8</accession>
<organism evidence="8 9">
    <name type="scientific">Rhodohalobacter barkolensis</name>
    <dbReference type="NCBI Taxonomy" id="2053187"/>
    <lineage>
        <taxon>Bacteria</taxon>
        <taxon>Pseudomonadati</taxon>
        <taxon>Balneolota</taxon>
        <taxon>Balneolia</taxon>
        <taxon>Balneolales</taxon>
        <taxon>Balneolaceae</taxon>
        <taxon>Rhodohalobacter</taxon>
    </lineage>
</organism>
<comment type="similarity">
    <text evidence="2 6">Belongs to the RRF family.</text>
</comment>
<keyword evidence="3 6" id="KW-0963">Cytoplasm</keyword>
<dbReference type="GO" id="GO:0043023">
    <property type="term" value="F:ribosomal large subunit binding"/>
    <property type="evidence" value="ECO:0007669"/>
    <property type="project" value="TreeGrafter"/>
</dbReference>
<dbReference type="CDD" id="cd00520">
    <property type="entry name" value="RRF"/>
    <property type="match status" value="1"/>
</dbReference>
<dbReference type="GO" id="GO:0005737">
    <property type="term" value="C:cytoplasm"/>
    <property type="evidence" value="ECO:0007669"/>
    <property type="project" value="UniProtKB-SubCell"/>
</dbReference>
<evidence type="ECO:0000256" key="6">
    <source>
        <dbReference type="HAMAP-Rule" id="MF_00040"/>
    </source>
</evidence>
<proteinExistence type="inferred from homology"/>
<comment type="subcellular location">
    <subcellularLocation>
        <location evidence="1 6">Cytoplasm</location>
    </subcellularLocation>
</comment>
<evidence type="ECO:0000313" key="8">
    <source>
        <dbReference type="EMBL" id="PKD42887.1"/>
    </source>
</evidence>
<dbReference type="InterPro" id="IPR002661">
    <property type="entry name" value="Ribosome_recyc_fac"/>
</dbReference>
<evidence type="ECO:0000256" key="2">
    <source>
        <dbReference type="ARBA" id="ARBA00005912"/>
    </source>
</evidence>
<comment type="caution">
    <text evidence="8">The sequence shown here is derived from an EMBL/GenBank/DDBJ whole genome shotgun (WGS) entry which is preliminary data.</text>
</comment>
<dbReference type="AlphaFoldDB" id="A0A2N0VFB8"/>
<sequence>MIPEEIQLIIDDAEEKMKEAAGFCKKELSHIRAGKATTSLLDGIKVNYYGSQTPLNQLASVAAPEARLLVVQPFDKSAMEDIEKAIMSSGLGLNPNNDGSIIRIPLPMLSEERRIELVKHAKEVGEKARISIRNTRRDANDEVKKTVQDESLPEDSRFEAEEEIQKLTDKFIGLVDEMLETKEKEIMTV</sequence>
<evidence type="ECO:0000256" key="4">
    <source>
        <dbReference type="ARBA" id="ARBA00022917"/>
    </source>
</evidence>
<evidence type="ECO:0000256" key="5">
    <source>
        <dbReference type="ARBA" id="ARBA00025050"/>
    </source>
</evidence>
<dbReference type="InterPro" id="IPR036191">
    <property type="entry name" value="RRF_sf"/>
</dbReference>
<evidence type="ECO:0000256" key="1">
    <source>
        <dbReference type="ARBA" id="ARBA00004496"/>
    </source>
</evidence>
<evidence type="ECO:0000256" key="3">
    <source>
        <dbReference type="ARBA" id="ARBA00022490"/>
    </source>
</evidence>
<evidence type="ECO:0000259" key="7">
    <source>
        <dbReference type="Pfam" id="PF01765"/>
    </source>
</evidence>
<dbReference type="NCBIfam" id="TIGR00496">
    <property type="entry name" value="frr"/>
    <property type="match status" value="1"/>
</dbReference>
<dbReference type="InterPro" id="IPR023584">
    <property type="entry name" value="Ribosome_recyc_fac_dom"/>
</dbReference>
<feature type="domain" description="Ribosome recycling factor" evidence="7">
    <location>
        <begin position="25"/>
        <end position="187"/>
    </location>
</feature>
<dbReference type="SUPFAM" id="SSF55194">
    <property type="entry name" value="Ribosome recycling factor, RRF"/>
    <property type="match status" value="1"/>
</dbReference>
<dbReference type="GO" id="GO:0006415">
    <property type="term" value="P:translational termination"/>
    <property type="evidence" value="ECO:0007669"/>
    <property type="project" value="UniProtKB-UniRule"/>
</dbReference>
<dbReference type="EMBL" id="PISP01000004">
    <property type="protein sequence ID" value="PKD42887.1"/>
    <property type="molecule type" value="Genomic_DNA"/>
</dbReference>